<evidence type="ECO:0000313" key="10">
    <source>
        <dbReference type="Proteomes" id="UP000595636"/>
    </source>
</evidence>
<dbReference type="PANTHER" id="PTHR43429:SF1">
    <property type="entry name" value="NAD(P)H SULFUR OXIDOREDUCTASE (COA-DEPENDENT)"/>
    <property type="match status" value="1"/>
</dbReference>
<dbReference type="RefSeq" id="WP_200402170.1">
    <property type="nucleotide sequence ID" value="NZ_CP066832.1"/>
</dbReference>
<comment type="similarity">
    <text evidence="2">Belongs to the class-III pyridine nucleotide-disulfide oxidoreductase family.</text>
</comment>
<keyword evidence="5" id="KW-0560">Oxidoreductase</keyword>
<evidence type="ECO:0000256" key="4">
    <source>
        <dbReference type="ARBA" id="ARBA00022827"/>
    </source>
</evidence>
<evidence type="ECO:0000256" key="3">
    <source>
        <dbReference type="ARBA" id="ARBA00022630"/>
    </source>
</evidence>
<dbReference type="SUPFAM" id="SSF55424">
    <property type="entry name" value="FAD/NAD-linked reductases, dimerisation (C-terminal) domain"/>
    <property type="match status" value="1"/>
</dbReference>
<feature type="domain" description="Pyridine nucleotide-disulphide oxidoreductase dimerisation" evidence="7">
    <location>
        <begin position="343"/>
        <end position="448"/>
    </location>
</feature>
<evidence type="ECO:0000256" key="1">
    <source>
        <dbReference type="ARBA" id="ARBA00001974"/>
    </source>
</evidence>
<geneLocation type="plasmid" evidence="9 10">
    <name>unnamed1</name>
</geneLocation>
<dbReference type="GO" id="GO:0016491">
    <property type="term" value="F:oxidoreductase activity"/>
    <property type="evidence" value="ECO:0007669"/>
    <property type="project" value="UniProtKB-KW"/>
</dbReference>
<evidence type="ECO:0000256" key="2">
    <source>
        <dbReference type="ARBA" id="ARBA00009130"/>
    </source>
</evidence>
<dbReference type="EMBL" id="CP066832">
    <property type="protein sequence ID" value="QQM47398.1"/>
    <property type="molecule type" value="Genomic_DNA"/>
</dbReference>
<name>A0A7T7RHZ6_9ACTN</name>
<dbReference type="KEGG" id="slf:JEQ17_48355"/>
<proteinExistence type="inferred from homology"/>
<dbReference type="Proteomes" id="UP000595636">
    <property type="component" value="Plasmid unnamed1"/>
</dbReference>
<dbReference type="PANTHER" id="PTHR43429">
    <property type="entry name" value="PYRIDINE NUCLEOTIDE-DISULFIDE OXIDOREDUCTASE DOMAIN-CONTAINING"/>
    <property type="match status" value="1"/>
</dbReference>
<comment type="cofactor">
    <cofactor evidence="1">
        <name>FAD</name>
        <dbReference type="ChEBI" id="CHEBI:57692"/>
    </cofactor>
</comment>
<protein>
    <submittedName>
        <fullName evidence="9">FAD-dependent oxidoreductase</fullName>
    </submittedName>
</protein>
<evidence type="ECO:0000259" key="7">
    <source>
        <dbReference type="Pfam" id="PF02852"/>
    </source>
</evidence>
<organism evidence="9 10">
    <name type="scientific">Streptomyces liliifuscus</name>
    <dbReference type="NCBI Taxonomy" id="2797636"/>
    <lineage>
        <taxon>Bacteria</taxon>
        <taxon>Bacillati</taxon>
        <taxon>Actinomycetota</taxon>
        <taxon>Actinomycetes</taxon>
        <taxon>Kitasatosporales</taxon>
        <taxon>Streptomycetaceae</taxon>
        <taxon>Streptomyces</taxon>
    </lineage>
</organism>
<dbReference type="Gene3D" id="3.50.50.60">
    <property type="entry name" value="FAD/NAD(P)-binding domain"/>
    <property type="match status" value="2"/>
</dbReference>
<dbReference type="Pfam" id="PF02852">
    <property type="entry name" value="Pyr_redox_dim"/>
    <property type="match status" value="1"/>
</dbReference>
<evidence type="ECO:0000256" key="5">
    <source>
        <dbReference type="ARBA" id="ARBA00023002"/>
    </source>
</evidence>
<dbReference type="InterPro" id="IPR016156">
    <property type="entry name" value="FAD/NAD-linked_Rdtase_dimer_sf"/>
</dbReference>
<dbReference type="InterPro" id="IPR004099">
    <property type="entry name" value="Pyr_nucl-diS_OxRdtase_dimer"/>
</dbReference>
<dbReference type="Pfam" id="PF07992">
    <property type="entry name" value="Pyr_redox_2"/>
    <property type="match status" value="1"/>
</dbReference>
<reference evidence="9 10" key="1">
    <citation type="submission" date="2020-12" db="EMBL/GenBank/DDBJ databases">
        <title>A novel species.</title>
        <authorList>
            <person name="Li K."/>
        </authorList>
    </citation>
    <scope>NUCLEOTIDE SEQUENCE [LARGE SCALE GENOMIC DNA]</scope>
    <source>
        <strain evidence="9 10">ZYC-3</strain>
        <plasmid evidence="9 10">unnamed1</plasmid>
    </source>
</reference>
<gene>
    <name evidence="9" type="ORF">JEQ17_48355</name>
</gene>
<dbReference type="InterPro" id="IPR023753">
    <property type="entry name" value="FAD/NAD-binding_dom"/>
</dbReference>
<dbReference type="InterPro" id="IPR050260">
    <property type="entry name" value="FAD-bd_OxRdtase"/>
</dbReference>
<evidence type="ECO:0000256" key="6">
    <source>
        <dbReference type="ARBA" id="ARBA00023284"/>
    </source>
</evidence>
<evidence type="ECO:0000313" key="9">
    <source>
        <dbReference type="EMBL" id="QQM47398.1"/>
    </source>
</evidence>
<keyword evidence="6" id="KW-0676">Redox-active center</keyword>
<dbReference type="InterPro" id="IPR036188">
    <property type="entry name" value="FAD/NAD-bd_sf"/>
</dbReference>
<evidence type="ECO:0000259" key="8">
    <source>
        <dbReference type="Pfam" id="PF07992"/>
    </source>
</evidence>
<keyword evidence="3" id="KW-0285">Flavoprotein</keyword>
<dbReference type="PRINTS" id="PR00368">
    <property type="entry name" value="FADPNR"/>
</dbReference>
<dbReference type="SUPFAM" id="SSF51905">
    <property type="entry name" value="FAD/NAD(P)-binding domain"/>
    <property type="match status" value="1"/>
</dbReference>
<keyword evidence="9" id="KW-0614">Plasmid</keyword>
<dbReference type="PRINTS" id="PR00411">
    <property type="entry name" value="PNDRDTASEI"/>
</dbReference>
<dbReference type="AlphaFoldDB" id="A0A7T7RHZ6"/>
<keyword evidence="4" id="KW-0274">FAD</keyword>
<accession>A0A7T7RHZ6</accession>
<feature type="domain" description="FAD/NAD(P)-binding" evidence="8">
    <location>
        <begin position="5"/>
        <end position="321"/>
    </location>
</feature>
<keyword evidence="10" id="KW-1185">Reference proteome</keyword>
<sequence>MASKRIVAIGGSDAGISAALRARELDPDSEVTVVVADAYPNFSICGIPYYVSGEVGHWSDLAHRTLADLKATGMQVRTDTLATGIDVTGKRLVVRDTEGRAEELPYDALIVGTGAVSVRPPIEGLSGPDALGPQDGVHLVHSMGDTFGIMQSLAARSPKSAVVIGAGYIGLEMAEALTTRGLQVTQIEALPEVLPTADPELGAVVHDELTANGVEVITGTQVSAITRDPAGDILQVRATGPDGRTFTRGADLVLVVVGVRPDTALASAAGALLGVKGAIDVDEYMRTSLPDVYAAGDCAVTHHRLLGKTWLPLGTTAHKQGRIAGENALGGTRWFAGSLGTQVVKVFDLVAARTGLRDHEAGAAGRGWTPATTASRPDDHKAYYPGATPISIRVTGDTSSGILLGAQLVGRRGAEISKRVDTYATALFHGMPVDSLSELDLSYTPPLGSPWDAVQVAAQAWMSEHHLDVQRRMLGVF</sequence>